<keyword evidence="10" id="KW-1133">Transmembrane helix</keyword>
<dbReference type="GO" id="GO:0003841">
    <property type="term" value="F:1-acylglycerol-3-phosphate O-acyltransferase activity"/>
    <property type="evidence" value="ECO:0007669"/>
    <property type="project" value="UniProtKB-UniRule"/>
</dbReference>
<dbReference type="PANTHER" id="PTHR10434:SF11">
    <property type="entry name" value="1-ACYL-SN-GLYCEROL-3-PHOSPHATE ACYLTRANSFERASE"/>
    <property type="match status" value="1"/>
</dbReference>
<dbReference type="InterPro" id="IPR004552">
    <property type="entry name" value="AGP_acyltrans"/>
</dbReference>
<dbReference type="GO" id="GO:0005886">
    <property type="term" value="C:plasma membrane"/>
    <property type="evidence" value="ECO:0007669"/>
    <property type="project" value="TreeGrafter"/>
</dbReference>
<evidence type="ECO:0000256" key="9">
    <source>
        <dbReference type="RuleBase" id="RU361267"/>
    </source>
</evidence>
<dbReference type="Pfam" id="PF01553">
    <property type="entry name" value="Acyltransferase"/>
    <property type="match status" value="1"/>
</dbReference>
<dbReference type="SMART" id="SM00563">
    <property type="entry name" value="PlsC"/>
    <property type="match status" value="1"/>
</dbReference>
<keyword evidence="9" id="KW-0444">Lipid biosynthesis</keyword>
<comment type="similarity">
    <text evidence="4 9">Belongs to the 1-acyl-sn-glycerol-3-phosphate acyltransferase family.</text>
</comment>
<evidence type="ECO:0000313" key="12">
    <source>
        <dbReference type="EMBL" id="SUI82735.1"/>
    </source>
</evidence>
<accession>A0A380AKH7</accession>
<dbReference type="EMBL" id="UGYV01000001">
    <property type="protein sequence ID" value="SUI82735.1"/>
    <property type="molecule type" value="Genomic_DNA"/>
</dbReference>
<dbReference type="EC" id="2.3.1.51" evidence="5 9"/>
<comment type="catalytic activity">
    <reaction evidence="1 9">
        <text>a 1-acyl-sn-glycero-3-phosphate + an acyl-CoA = a 1,2-diacyl-sn-glycero-3-phosphate + CoA</text>
        <dbReference type="Rhea" id="RHEA:19709"/>
        <dbReference type="ChEBI" id="CHEBI:57287"/>
        <dbReference type="ChEBI" id="CHEBI:57970"/>
        <dbReference type="ChEBI" id="CHEBI:58342"/>
        <dbReference type="ChEBI" id="CHEBI:58608"/>
        <dbReference type="EC" id="2.3.1.51"/>
    </reaction>
</comment>
<evidence type="ECO:0000256" key="7">
    <source>
        <dbReference type="ARBA" id="ARBA00022679"/>
    </source>
</evidence>
<dbReference type="PANTHER" id="PTHR10434">
    <property type="entry name" value="1-ACYL-SN-GLYCEROL-3-PHOSPHATE ACYLTRANSFERASE"/>
    <property type="match status" value="1"/>
</dbReference>
<dbReference type="CDD" id="cd07989">
    <property type="entry name" value="LPLAT_AGPAT-like"/>
    <property type="match status" value="1"/>
</dbReference>
<feature type="domain" description="Phospholipid/glycerol acyltransferase" evidence="11">
    <location>
        <begin position="105"/>
        <end position="220"/>
    </location>
</feature>
<reference evidence="12 13" key="1">
    <citation type="submission" date="2018-06" db="EMBL/GenBank/DDBJ databases">
        <authorList>
            <consortium name="Pathogen Informatics"/>
            <person name="Doyle S."/>
        </authorList>
    </citation>
    <scope>NUCLEOTIDE SEQUENCE [LARGE SCALE GENOMIC DNA]</scope>
    <source>
        <strain evidence="12 13">NCTC10736</strain>
    </source>
</reference>
<dbReference type="GO" id="GO:0016024">
    <property type="term" value="P:CDP-diacylglycerol biosynthetic process"/>
    <property type="evidence" value="ECO:0007669"/>
    <property type="project" value="UniProtKB-UniPathway"/>
</dbReference>
<evidence type="ECO:0000313" key="13">
    <source>
        <dbReference type="Proteomes" id="UP000255061"/>
    </source>
</evidence>
<keyword evidence="10" id="KW-0472">Membrane</keyword>
<dbReference type="UniPathway" id="UPA00557">
    <property type="reaction ID" value="UER00613"/>
</dbReference>
<keyword evidence="10" id="KW-0812">Transmembrane</keyword>
<dbReference type="NCBIfam" id="TIGR00530">
    <property type="entry name" value="AGP_acyltrn"/>
    <property type="match status" value="1"/>
</dbReference>
<comment type="pathway">
    <text evidence="3">Lipid metabolism.</text>
</comment>
<evidence type="ECO:0000256" key="6">
    <source>
        <dbReference type="ARBA" id="ARBA00016139"/>
    </source>
</evidence>
<organism evidence="12 13">
    <name type="scientific">Shewanella morhuae</name>
    <dbReference type="NCBI Taxonomy" id="365591"/>
    <lineage>
        <taxon>Bacteria</taxon>
        <taxon>Pseudomonadati</taxon>
        <taxon>Pseudomonadota</taxon>
        <taxon>Gammaproteobacteria</taxon>
        <taxon>Alteromonadales</taxon>
        <taxon>Shewanellaceae</taxon>
        <taxon>Shewanella</taxon>
    </lineage>
</organism>
<comment type="domain">
    <text evidence="9">The HXXXXD motif is essential for acyltransferase activity and may constitute the binding site for the phosphate moiety of the glycerol-3-phosphate.</text>
</comment>
<evidence type="ECO:0000256" key="8">
    <source>
        <dbReference type="ARBA" id="ARBA00023315"/>
    </source>
</evidence>
<dbReference type="InterPro" id="IPR002123">
    <property type="entry name" value="Plipid/glycerol_acylTrfase"/>
</dbReference>
<evidence type="ECO:0000256" key="10">
    <source>
        <dbReference type="SAM" id="Phobius"/>
    </source>
</evidence>
<keyword evidence="8 9" id="KW-0012">Acyltransferase</keyword>
<evidence type="ECO:0000256" key="4">
    <source>
        <dbReference type="ARBA" id="ARBA00008655"/>
    </source>
</evidence>
<dbReference type="SUPFAM" id="SSF69593">
    <property type="entry name" value="Glycerol-3-phosphate (1)-acyltransferase"/>
    <property type="match status" value="1"/>
</dbReference>
<gene>
    <name evidence="12" type="primary">plsC</name>
    <name evidence="12" type="ORF">NCTC10736_02548</name>
</gene>
<feature type="transmembrane region" description="Helical" evidence="10">
    <location>
        <begin position="39"/>
        <end position="64"/>
    </location>
</feature>
<dbReference type="Proteomes" id="UP000255061">
    <property type="component" value="Unassembled WGS sequence"/>
</dbReference>
<keyword evidence="9" id="KW-0443">Lipid metabolism</keyword>
<keyword evidence="7 9" id="KW-0808">Transferase</keyword>
<evidence type="ECO:0000256" key="5">
    <source>
        <dbReference type="ARBA" id="ARBA00013211"/>
    </source>
</evidence>
<evidence type="ECO:0000256" key="2">
    <source>
        <dbReference type="ARBA" id="ARBA00004728"/>
    </source>
</evidence>
<dbReference type="GO" id="GO:0006654">
    <property type="term" value="P:phosphatidic acid biosynthetic process"/>
    <property type="evidence" value="ECO:0007669"/>
    <property type="project" value="TreeGrafter"/>
</dbReference>
<name>A0A380AKH7_9GAMM</name>
<evidence type="ECO:0000256" key="1">
    <source>
        <dbReference type="ARBA" id="ARBA00001141"/>
    </source>
</evidence>
<keyword evidence="9" id="KW-0594">Phospholipid biosynthesis</keyword>
<evidence type="ECO:0000256" key="3">
    <source>
        <dbReference type="ARBA" id="ARBA00005189"/>
    </source>
</evidence>
<proteinExistence type="inferred from homology"/>
<comment type="pathway">
    <text evidence="2">Phospholipid metabolism; CDP-diacylglycerol biosynthesis; CDP-diacylglycerol from sn-glycerol 3-phosphate: step 2/3.</text>
</comment>
<sequence>MSMGFFVCLLASQLTDVNNILSPKAMVAILSPLLSSESIVLLIVRSVLLAVSLLLAFIFGGLVCALRPRHRDNVHMFAKIFSSVAPILGIKVIVRRHKDVQDGPYIFLANHQNNFDLFTHTAAVPKGTVSLGKKSLLWMPLFGQIYWLSGNILIDRKNRHSAFDTMSKTVEKIKQNNLSVWIFPEGTRSRGRGLLPFKAGAFHTAIAAGVPVVPVVASCQSHIKLNRWNNGVVIIDMMAPVPTADVDKTEVKNFSAQIHASMSAKFAEINQEAAALMGKTLTSDDV</sequence>
<evidence type="ECO:0000259" key="11">
    <source>
        <dbReference type="SMART" id="SM00563"/>
    </source>
</evidence>
<protein>
    <recommendedName>
        <fullName evidence="6 9">1-acyl-sn-glycerol-3-phosphate acyltransferase</fullName>
        <ecNumber evidence="5 9">2.3.1.51</ecNumber>
    </recommendedName>
</protein>
<dbReference type="AlphaFoldDB" id="A0A380AKH7"/>
<keyword evidence="9" id="KW-1208">Phospholipid metabolism</keyword>